<dbReference type="EMBL" id="NCKU01007264">
    <property type="protein sequence ID" value="RWS02763.1"/>
    <property type="molecule type" value="Genomic_DNA"/>
</dbReference>
<keyword evidence="5" id="KW-0496">Mitochondrion</keyword>
<evidence type="ECO:0000256" key="7">
    <source>
        <dbReference type="ARBA" id="ARBA00035239"/>
    </source>
</evidence>
<organism evidence="9 12">
    <name type="scientific">Dinothrombium tinctorium</name>
    <dbReference type="NCBI Taxonomy" id="1965070"/>
    <lineage>
        <taxon>Eukaryota</taxon>
        <taxon>Metazoa</taxon>
        <taxon>Ecdysozoa</taxon>
        <taxon>Arthropoda</taxon>
        <taxon>Chelicerata</taxon>
        <taxon>Arachnida</taxon>
        <taxon>Acari</taxon>
        <taxon>Acariformes</taxon>
        <taxon>Trombidiformes</taxon>
        <taxon>Prostigmata</taxon>
        <taxon>Anystina</taxon>
        <taxon>Parasitengona</taxon>
        <taxon>Trombidioidea</taxon>
        <taxon>Trombidiidae</taxon>
        <taxon>Dinothrombium</taxon>
    </lineage>
</organism>
<evidence type="ECO:0000256" key="2">
    <source>
        <dbReference type="ARBA" id="ARBA00007645"/>
    </source>
</evidence>
<dbReference type="PANTHER" id="PTHR46909">
    <property type="entry name" value="39S RIBOSOMAL PROTEIN L36, MITOCHONDRIAL"/>
    <property type="match status" value="1"/>
</dbReference>
<dbReference type="Pfam" id="PF00444">
    <property type="entry name" value="Ribosomal_L36"/>
    <property type="match status" value="1"/>
</dbReference>
<evidence type="ECO:0000256" key="4">
    <source>
        <dbReference type="ARBA" id="ARBA00022980"/>
    </source>
</evidence>
<dbReference type="SUPFAM" id="SSF57840">
    <property type="entry name" value="Ribosomal protein L36"/>
    <property type="match status" value="1"/>
</dbReference>
<dbReference type="STRING" id="1965070.A0A3S3RLF6"/>
<protein>
    <recommendedName>
        <fullName evidence="7">Large ribosomal subunit protein bL36m</fullName>
    </recommendedName>
    <alternativeName>
        <fullName evidence="8">39S ribosomal protein L36, mitochondrial</fullName>
    </alternativeName>
</protein>
<comment type="subcellular location">
    <subcellularLocation>
        <location evidence="1">Mitochondrion</location>
    </subcellularLocation>
</comment>
<comment type="caution">
    <text evidence="9">The sequence shown here is derived from an EMBL/GenBank/DDBJ whole genome shotgun (WGS) entry which is preliminary data.</text>
</comment>
<evidence type="ECO:0000256" key="3">
    <source>
        <dbReference type="ARBA" id="ARBA00022946"/>
    </source>
</evidence>
<comment type="similarity">
    <text evidence="2">Belongs to the bacterial ribosomal protein bL36 family.</text>
</comment>
<keyword evidence="6" id="KW-0687">Ribonucleoprotein</keyword>
<evidence type="ECO:0000313" key="12">
    <source>
        <dbReference type="Proteomes" id="UP000285301"/>
    </source>
</evidence>
<dbReference type="OrthoDB" id="10265903at2759"/>
<evidence type="ECO:0000256" key="8">
    <source>
        <dbReference type="ARBA" id="ARBA00035411"/>
    </source>
</evidence>
<dbReference type="Proteomes" id="UP000285301">
    <property type="component" value="Unassembled WGS sequence"/>
</dbReference>
<reference evidence="9" key="2">
    <citation type="submission" date="2018-11" db="EMBL/GenBank/DDBJ databases">
        <title>Trombidioid mite genomics.</title>
        <authorList>
            <person name="Dong X."/>
        </authorList>
    </citation>
    <scope>NUCLEOTIDE SEQUENCE</scope>
    <source>
        <strain evidence="9">UoL-WK</strain>
    </source>
</reference>
<evidence type="ECO:0000313" key="9">
    <source>
        <dbReference type="EMBL" id="RWS02763.1"/>
    </source>
</evidence>
<dbReference type="GO" id="GO:0005762">
    <property type="term" value="C:mitochondrial large ribosomal subunit"/>
    <property type="evidence" value="ECO:0007669"/>
    <property type="project" value="TreeGrafter"/>
</dbReference>
<dbReference type="InterPro" id="IPR052143">
    <property type="entry name" value="Mitoribosomal_bL36m"/>
</dbReference>
<dbReference type="EMBL" id="NCKU01004866">
    <property type="protein sequence ID" value="RWS05343.1"/>
    <property type="molecule type" value="Genomic_DNA"/>
</dbReference>
<keyword evidence="12" id="KW-1185">Reference proteome</keyword>
<dbReference type="InterPro" id="IPR035977">
    <property type="entry name" value="Ribosomal_bL36_sp"/>
</dbReference>
<dbReference type="PANTHER" id="PTHR46909:SF1">
    <property type="entry name" value="LARGE RIBOSOMAL SUBUNIT PROTEIN BL36M"/>
    <property type="match status" value="1"/>
</dbReference>
<name>A0A3S3RLF6_9ACAR</name>
<keyword evidence="4 9" id="KW-0689">Ribosomal protein</keyword>
<dbReference type="GO" id="GO:0006412">
    <property type="term" value="P:translation"/>
    <property type="evidence" value="ECO:0007669"/>
    <property type="project" value="InterPro"/>
</dbReference>
<evidence type="ECO:0000256" key="5">
    <source>
        <dbReference type="ARBA" id="ARBA00023128"/>
    </source>
</evidence>
<gene>
    <name evidence="10" type="ORF">B4U79_00897</name>
    <name evidence="9" type="ORF">B4U79_01446</name>
    <name evidence="11" type="ORF">B4U79_11005</name>
</gene>
<dbReference type="GO" id="GO:0003735">
    <property type="term" value="F:structural constituent of ribosome"/>
    <property type="evidence" value="ECO:0007669"/>
    <property type="project" value="InterPro"/>
</dbReference>
<dbReference type="AlphaFoldDB" id="A0A3S3RLF6"/>
<sequence length="123" mass="14690">MHWIKAIVNSTLNCVLKSQLKPTINGVNWNAALITQIRTFKDKDVLRLRCRDCRFVKIDDRWWVKCKTHPRHAQREHIEDIRRKWIVTHVTRGGKAFQKKPEAYICNLCPPGFFDYKKRMSKV</sequence>
<evidence type="ECO:0000313" key="10">
    <source>
        <dbReference type="EMBL" id="RWS05333.1"/>
    </source>
</evidence>
<keyword evidence="3" id="KW-0809">Transit peptide</keyword>
<dbReference type="EMBL" id="NCKU01004873">
    <property type="protein sequence ID" value="RWS05333.1"/>
    <property type="molecule type" value="Genomic_DNA"/>
</dbReference>
<accession>A0A3S3RLF6</accession>
<evidence type="ECO:0000256" key="1">
    <source>
        <dbReference type="ARBA" id="ARBA00004173"/>
    </source>
</evidence>
<evidence type="ECO:0000313" key="11">
    <source>
        <dbReference type="EMBL" id="RWS05343.1"/>
    </source>
</evidence>
<evidence type="ECO:0000256" key="6">
    <source>
        <dbReference type="ARBA" id="ARBA00023274"/>
    </source>
</evidence>
<reference evidence="9 12" key="1">
    <citation type="journal article" date="2018" name="Gigascience">
        <title>Genomes of trombidid mites reveal novel predicted allergens and laterally-transferred genes associated with secondary metabolism.</title>
        <authorList>
            <person name="Dong X."/>
            <person name="Chaisiri K."/>
            <person name="Xia D."/>
            <person name="Armstrong S.D."/>
            <person name="Fang Y."/>
            <person name="Donnelly M.J."/>
            <person name="Kadowaki T."/>
            <person name="McGarry J.W."/>
            <person name="Darby A.C."/>
            <person name="Makepeace B.L."/>
        </authorList>
    </citation>
    <scope>NUCLEOTIDE SEQUENCE [LARGE SCALE GENOMIC DNA]</scope>
    <source>
        <strain evidence="9">UoL-WK</strain>
    </source>
</reference>
<proteinExistence type="inferred from homology"/>
<dbReference type="InterPro" id="IPR000473">
    <property type="entry name" value="Ribosomal_bL36"/>
</dbReference>